<evidence type="ECO:0000256" key="7">
    <source>
        <dbReference type="SAM" id="Phobius"/>
    </source>
</evidence>
<feature type="compositionally biased region" description="Basic and acidic residues" evidence="6">
    <location>
        <begin position="289"/>
        <end position="341"/>
    </location>
</feature>
<dbReference type="EMBL" id="JBHTNU010000006">
    <property type="protein sequence ID" value="MFD1426924.1"/>
    <property type="molecule type" value="Genomic_DNA"/>
</dbReference>
<evidence type="ECO:0000256" key="6">
    <source>
        <dbReference type="SAM" id="MobiDB-lite"/>
    </source>
</evidence>
<organism evidence="9 10">
    <name type="scientific">Kroppenstedtia sanguinis</name>
    <dbReference type="NCBI Taxonomy" id="1380684"/>
    <lineage>
        <taxon>Bacteria</taxon>
        <taxon>Bacillati</taxon>
        <taxon>Bacillota</taxon>
        <taxon>Bacilli</taxon>
        <taxon>Bacillales</taxon>
        <taxon>Thermoactinomycetaceae</taxon>
        <taxon>Kroppenstedtia</taxon>
    </lineage>
</organism>
<comment type="caution">
    <text evidence="9">The sequence shown here is derived from an EMBL/GenBank/DDBJ whole genome shotgun (WGS) entry which is preliminary data.</text>
</comment>
<reference evidence="10" key="1">
    <citation type="journal article" date="2019" name="Int. J. Syst. Evol. Microbiol.">
        <title>The Global Catalogue of Microorganisms (GCM) 10K type strain sequencing project: providing services to taxonomists for standard genome sequencing and annotation.</title>
        <authorList>
            <consortium name="The Broad Institute Genomics Platform"/>
            <consortium name="The Broad Institute Genome Sequencing Center for Infectious Disease"/>
            <person name="Wu L."/>
            <person name="Ma J."/>
        </authorList>
    </citation>
    <scope>NUCLEOTIDE SEQUENCE [LARGE SCALE GENOMIC DNA]</scope>
    <source>
        <strain evidence="10">S1</strain>
    </source>
</reference>
<accession>A0ABW4CAD6</accession>
<keyword evidence="10" id="KW-1185">Reference proteome</keyword>
<evidence type="ECO:0000313" key="10">
    <source>
        <dbReference type="Proteomes" id="UP001597282"/>
    </source>
</evidence>
<evidence type="ECO:0000256" key="1">
    <source>
        <dbReference type="ARBA" id="ARBA00004162"/>
    </source>
</evidence>
<protein>
    <submittedName>
        <fullName evidence="9">Anti-sigma factor domain-containing protein</fullName>
    </submittedName>
</protein>
<feature type="domain" description="RsgI N-terminal anti-sigma" evidence="8">
    <location>
        <begin position="2"/>
        <end position="50"/>
    </location>
</feature>
<evidence type="ECO:0000256" key="2">
    <source>
        <dbReference type="ARBA" id="ARBA00022475"/>
    </source>
</evidence>
<evidence type="ECO:0000259" key="8">
    <source>
        <dbReference type="PROSITE" id="PS51849"/>
    </source>
</evidence>
<feature type="compositionally biased region" description="Acidic residues" evidence="6">
    <location>
        <begin position="278"/>
        <end position="288"/>
    </location>
</feature>
<name>A0ABW4CAD6_9BACL</name>
<sequence>MQKGMLMEVSKRHWIVMTPEGEFLKVPHQGREARLGEEVHFTLQEAPDRWGWLRRNPWIMGGLVAAALVIAMILPLFQPVDVNAQSYVYLDDTESSLVIGVNKDHEVISVDGMNGKGSKLADRIKGDMAFKGVHVDDFVTNLLTHAQRDYKGLLNTENGIFLSQTSSGSEVLAEKERTDFEGTLTHIQEKIGQNPDLKDSQFLYTMSLPDELKSRAKEYEVSPTKYALWLLACEEGTEIEIDEIDNHSAELVAILESFQEKYPLTEDEWLEMMNNQDPEIEPDPDEDPADSKDVHSQNPSDEDKDHKNEGKQDKAEKDPVKEHPAKKEPAPKEDKPKPSDKEVEDPPSDHGTDEDNSSSGAEENEVYPDHGNQTNVQ</sequence>
<comment type="subcellular location">
    <subcellularLocation>
        <location evidence="1">Cell membrane</location>
        <topology evidence="1">Single-pass membrane protein</topology>
    </subcellularLocation>
</comment>
<proteinExistence type="predicted"/>
<evidence type="ECO:0000256" key="3">
    <source>
        <dbReference type="ARBA" id="ARBA00022692"/>
    </source>
</evidence>
<dbReference type="Pfam" id="PF23750">
    <property type="entry name" value="RsgI_M"/>
    <property type="match status" value="1"/>
</dbReference>
<keyword evidence="3 7" id="KW-0812">Transmembrane</keyword>
<dbReference type="InterPro" id="IPR055431">
    <property type="entry name" value="RsgI_M"/>
</dbReference>
<gene>
    <name evidence="9" type="ORF">ACFQ4Y_08230</name>
</gene>
<dbReference type="RefSeq" id="WP_380164458.1">
    <property type="nucleotide sequence ID" value="NZ_JBHTNU010000006.1"/>
</dbReference>
<evidence type="ECO:0000313" key="9">
    <source>
        <dbReference type="EMBL" id="MFD1426924.1"/>
    </source>
</evidence>
<keyword evidence="4 7" id="KW-1133">Transmembrane helix</keyword>
<keyword evidence="2" id="KW-1003">Cell membrane</keyword>
<dbReference type="Proteomes" id="UP001597282">
    <property type="component" value="Unassembled WGS sequence"/>
</dbReference>
<dbReference type="PROSITE" id="PS51849">
    <property type="entry name" value="RSGI_N"/>
    <property type="match status" value="1"/>
</dbReference>
<evidence type="ECO:0000256" key="5">
    <source>
        <dbReference type="ARBA" id="ARBA00023136"/>
    </source>
</evidence>
<feature type="transmembrane region" description="Helical" evidence="7">
    <location>
        <begin position="58"/>
        <end position="77"/>
    </location>
</feature>
<feature type="compositionally biased region" description="Acidic residues" evidence="6">
    <location>
        <begin position="354"/>
        <end position="366"/>
    </location>
</feature>
<keyword evidence="5 7" id="KW-0472">Membrane</keyword>
<feature type="region of interest" description="Disordered" evidence="6">
    <location>
        <begin position="276"/>
        <end position="377"/>
    </location>
</feature>
<dbReference type="Pfam" id="PF12791">
    <property type="entry name" value="RsgI_N"/>
    <property type="match status" value="1"/>
</dbReference>
<dbReference type="InterPro" id="IPR024449">
    <property type="entry name" value="Anti-sigma_RsgI_N"/>
</dbReference>
<evidence type="ECO:0000256" key="4">
    <source>
        <dbReference type="ARBA" id="ARBA00022989"/>
    </source>
</evidence>